<evidence type="ECO:0000313" key="2">
    <source>
        <dbReference type="Proteomes" id="UP000225947"/>
    </source>
</evidence>
<accession>A0A172Q0E5</accession>
<sequence length="66" mass="7752">MNDRIKIFEASCKALLETELNDWLEESKGIEITAIYTDIKNYVYIVYIHYRIIVPLPEFNITLSAL</sequence>
<evidence type="ECO:0000313" key="1">
    <source>
        <dbReference type="EMBL" id="AND75317.1"/>
    </source>
</evidence>
<organism evidence="1 2">
    <name type="scientific">Acinetobacter phage vB_AbaM_ME3</name>
    <dbReference type="NCBI Taxonomy" id="1837876"/>
    <lineage>
        <taxon>Viruses</taxon>
        <taxon>Duplodnaviria</taxon>
        <taxon>Heunggongvirae</taxon>
        <taxon>Uroviricota</taxon>
        <taxon>Caudoviricetes</taxon>
        <taxon>Metrivirus</taxon>
        <taxon>Metrivirus ME3</taxon>
    </lineage>
</organism>
<name>A0A172Q0E5_9CAUD</name>
<dbReference type="Proteomes" id="UP000225947">
    <property type="component" value="Segment"/>
</dbReference>
<dbReference type="EMBL" id="KU935715">
    <property type="protein sequence ID" value="AND75317.1"/>
    <property type="molecule type" value="Genomic_DNA"/>
</dbReference>
<gene>
    <name evidence="1" type="ORF">ME3_156</name>
</gene>
<proteinExistence type="predicted"/>
<keyword evidence="2" id="KW-1185">Reference proteome</keyword>
<protein>
    <submittedName>
        <fullName evidence="1">Uncharacterized protein</fullName>
    </submittedName>
</protein>
<reference evidence="2" key="1">
    <citation type="submission" date="2016-03" db="EMBL/GenBank/DDBJ databases">
        <title>Characterization of Acinetobacter baumannii phage vB_AbaM_ME3.</title>
        <authorList>
            <person name="Buttimer C.T.H."/>
            <person name="Elbreki M."/>
            <person name="Coffey A."/>
        </authorList>
    </citation>
    <scope>NUCLEOTIDE SEQUENCE [LARGE SCALE GENOMIC DNA]</scope>
</reference>